<dbReference type="GO" id="GO:0097271">
    <property type="term" value="P:protein localization to bud neck"/>
    <property type="evidence" value="ECO:0007669"/>
    <property type="project" value="UniProtKB-ARBA"/>
</dbReference>
<evidence type="ECO:0000256" key="13">
    <source>
        <dbReference type="PROSITE-ProRule" id="PRU00175"/>
    </source>
</evidence>
<evidence type="ECO:0000256" key="1">
    <source>
        <dbReference type="ARBA" id="ARBA00000900"/>
    </source>
</evidence>
<evidence type="ECO:0000256" key="3">
    <source>
        <dbReference type="ARBA" id="ARBA00012483"/>
    </source>
</evidence>
<evidence type="ECO:0000256" key="4">
    <source>
        <dbReference type="ARBA" id="ARBA00022490"/>
    </source>
</evidence>
<evidence type="ECO:0000256" key="5">
    <source>
        <dbReference type="ARBA" id="ARBA00022679"/>
    </source>
</evidence>
<dbReference type="GO" id="GO:0032153">
    <property type="term" value="C:cell division site"/>
    <property type="evidence" value="ECO:0007669"/>
    <property type="project" value="TreeGrafter"/>
</dbReference>
<feature type="domain" description="RING-type" evidence="16">
    <location>
        <begin position="373"/>
        <end position="418"/>
    </location>
</feature>
<dbReference type="SUPFAM" id="SSF57850">
    <property type="entry name" value="RING/U-box"/>
    <property type="match status" value="1"/>
</dbReference>
<feature type="domain" description="FHA" evidence="15">
    <location>
        <begin position="231"/>
        <end position="294"/>
    </location>
</feature>
<dbReference type="InterPro" id="IPR013083">
    <property type="entry name" value="Znf_RING/FYVE/PHD"/>
</dbReference>
<feature type="region of interest" description="Disordered" evidence="14">
    <location>
        <begin position="547"/>
        <end position="607"/>
    </location>
</feature>
<feature type="compositionally biased region" description="Basic and acidic residues" evidence="14">
    <location>
        <begin position="490"/>
        <end position="502"/>
    </location>
</feature>
<dbReference type="GO" id="GO:0051865">
    <property type="term" value="P:protein autoubiquitination"/>
    <property type="evidence" value="ECO:0007669"/>
    <property type="project" value="UniProtKB-ARBA"/>
</dbReference>
<dbReference type="STRING" id="576137.A0A1L7WWP8"/>
<feature type="compositionally biased region" description="Basic and acidic residues" evidence="14">
    <location>
        <begin position="456"/>
        <end position="477"/>
    </location>
</feature>
<feature type="compositionally biased region" description="Polar residues" evidence="14">
    <location>
        <begin position="66"/>
        <end position="79"/>
    </location>
</feature>
<dbReference type="PANTHER" id="PTHR15067:SF7">
    <property type="entry name" value="E3 UBIQUITIN-PROTEIN LIGASE DMA1-RELATED"/>
    <property type="match status" value="1"/>
</dbReference>
<dbReference type="PROSITE" id="PS50089">
    <property type="entry name" value="ZF_RING_2"/>
    <property type="match status" value="1"/>
</dbReference>
<sequence>MYSSAVPSSPPPQWNPGNTPALERTRTPTSPPPTSPTSPTRPGRLRGLSYLRNYTQNHILSRDNHSGSSSHQRPSTVRASSYPSPTSSRSSPAPQNTNPQTPAQAPTQRTTSEVPSARTNNQEIPGSTSGWLPATVSSSAVLSGNGPSVAASDLTASMVRTRSATMGGAADLPHGEGADPTHQVNGTNGTQGMAHQLPSIRFSAHQDPRAQRPSLVFSPMSRILPTGSEIIKVGRYSERDNQPVQAVNVPSAAPVGFKSKVVSRRHCEFWCAGGRWFIKDVKSSSGTFLNHIRLSSPGTESRPFPVNDGDIVQLGIDFKGGEEMIFRCVKIRVELNKGWQTGPSSFNVQSHKRLRELNSLGKPPAGGTSSQDCSICLGPIAPCQSLFVAPCSHTWHYKCIRVIINGPHWPHFICPNCRTVADLEAELDDPYANGEWEELDAAEVEGTAEQAPAEAVETKPKARSDRQNNSDEIRIAVEAEVEASSRSHKKSSDEEIVDAHDDHTVDEAAEDLGYLNIEESTSPAESVESHPGQPSNATVAPVDIIARKPVPSASNSASRLEQPASQLERTVTRTPSPNGLGSSLAAEAGVEGPMTPRNDAGPFIFDGSAGRPSDLRLASMATMNLNAAANTPPPHMEGETA</sequence>
<evidence type="ECO:0000256" key="12">
    <source>
        <dbReference type="ARBA" id="ARBA00080465"/>
    </source>
</evidence>
<feature type="compositionally biased region" description="Polar residues" evidence="14">
    <location>
        <begin position="112"/>
        <end position="131"/>
    </location>
</feature>
<name>A0A1L7WWP8_9HELO</name>
<feature type="region of interest" description="Disordered" evidence="14">
    <location>
        <begin position="1"/>
        <end position="131"/>
    </location>
</feature>
<dbReference type="Gene3D" id="3.30.40.10">
    <property type="entry name" value="Zinc/RING finger domain, C3HC4 (zinc finger)"/>
    <property type="match status" value="1"/>
</dbReference>
<evidence type="ECO:0000256" key="11">
    <source>
        <dbReference type="ARBA" id="ARBA00061209"/>
    </source>
</evidence>
<accession>A0A1L7WWP8</accession>
<dbReference type="PANTHER" id="PTHR15067">
    <property type="entry name" value="E3 UBIQUITIN-PROTEIN LIGASE RNF8"/>
    <property type="match status" value="1"/>
</dbReference>
<keyword evidence="10" id="KW-0131">Cell cycle</keyword>
<evidence type="ECO:0000256" key="10">
    <source>
        <dbReference type="ARBA" id="ARBA00023306"/>
    </source>
</evidence>
<feature type="compositionally biased region" description="Polar residues" evidence="14">
    <location>
        <begin position="552"/>
        <end position="581"/>
    </location>
</feature>
<evidence type="ECO:0000256" key="8">
    <source>
        <dbReference type="ARBA" id="ARBA00022786"/>
    </source>
</evidence>
<gene>
    <name evidence="17" type="ORF">PAC_07083</name>
</gene>
<keyword evidence="4" id="KW-0963">Cytoplasm</keyword>
<dbReference type="GO" id="GO:0000132">
    <property type="term" value="P:establishment of mitotic spindle orientation"/>
    <property type="evidence" value="ECO:0007669"/>
    <property type="project" value="UniProtKB-ARBA"/>
</dbReference>
<evidence type="ECO:0000313" key="17">
    <source>
        <dbReference type="EMBL" id="CZR57194.1"/>
    </source>
</evidence>
<evidence type="ECO:0000256" key="14">
    <source>
        <dbReference type="SAM" id="MobiDB-lite"/>
    </source>
</evidence>
<dbReference type="GO" id="GO:0090337">
    <property type="term" value="P:regulation of formin-nucleated actin cable assembly"/>
    <property type="evidence" value="ECO:0007669"/>
    <property type="project" value="UniProtKB-ARBA"/>
</dbReference>
<proteinExistence type="inferred from homology"/>
<dbReference type="EMBL" id="FJOG01000009">
    <property type="protein sequence ID" value="CZR57194.1"/>
    <property type="molecule type" value="Genomic_DNA"/>
</dbReference>
<dbReference type="Pfam" id="PF17123">
    <property type="entry name" value="zf-RING_11"/>
    <property type="match status" value="1"/>
</dbReference>
<dbReference type="SUPFAM" id="SSF49879">
    <property type="entry name" value="SMAD/FHA domain"/>
    <property type="match status" value="1"/>
</dbReference>
<dbReference type="InterPro" id="IPR008984">
    <property type="entry name" value="SMAD_FHA_dom_sf"/>
</dbReference>
<comment type="subcellular location">
    <subcellularLocation>
        <location evidence="2">Cytoplasm</location>
    </subcellularLocation>
</comment>
<dbReference type="InterPro" id="IPR000253">
    <property type="entry name" value="FHA_dom"/>
</dbReference>
<dbReference type="GO" id="GO:0061630">
    <property type="term" value="F:ubiquitin protein ligase activity"/>
    <property type="evidence" value="ECO:0007669"/>
    <property type="project" value="UniProtKB-EC"/>
</dbReference>
<reference evidence="17 18" key="1">
    <citation type="submission" date="2016-03" db="EMBL/GenBank/DDBJ databases">
        <authorList>
            <person name="Ploux O."/>
        </authorList>
    </citation>
    <scope>NUCLEOTIDE SEQUENCE [LARGE SCALE GENOMIC DNA]</scope>
    <source>
        <strain evidence="17 18">UAMH 11012</strain>
    </source>
</reference>
<dbReference type="GO" id="GO:0031578">
    <property type="term" value="P:mitotic spindle orientation checkpoint signaling"/>
    <property type="evidence" value="ECO:0007669"/>
    <property type="project" value="UniProtKB-ARBA"/>
</dbReference>
<keyword evidence="9" id="KW-0862">Zinc</keyword>
<comment type="catalytic activity">
    <reaction evidence="1">
        <text>S-ubiquitinyl-[E2 ubiquitin-conjugating enzyme]-L-cysteine + [acceptor protein]-L-lysine = [E2 ubiquitin-conjugating enzyme]-L-cysteine + N(6)-ubiquitinyl-[acceptor protein]-L-lysine.</text>
        <dbReference type="EC" id="2.3.2.27"/>
    </reaction>
</comment>
<dbReference type="OrthoDB" id="687730at2759"/>
<dbReference type="Gene3D" id="2.60.200.20">
    <property type="match status" value="1"/>
</dbReference>
<keyword evidence="18" id="KW-1185">Reference proteome</keyword>
<dbReference type="SMART" id="SM00240">
    <property type="entry name" value="FHA"/>
    <property type="match status" value="1"/>
</dbReference>
<evidence type="ECO:0000259" key="16">
    <source>
        <dbReference type="PROSITE" id="PS50089"/>
    </source>
</evidence>
<dbReference type="GO" id="GO:0005829">
    <property type="term" value="C:cytosol"/>
    <property type="evidence" value="ECO:0007669"/>
    <property type="project" value="TreeGrafter"/>
</dbReference>
<dbReference type="EC" id="2.3.2.27" evidence="3"/>
<keyword evidence="5" id="KW-0808">Transferase</keyword>
<feature type="compositionally biased region" description="Low complexity" evidence="14">
    <location>
        <begin position="80"/>
        <end position="111"/>
    </location>
</feature>
<keyword evidence="7 13" id="KW-0863">Zinc-finger</keyword>
<evidence type="ECO:0000256" key="2">
    <source>
        <dbReference type="ARBA" id="ARBA00004496"/>
    </source>
</evidence>
<evidence type="ECO:0000313" key="18">
    <source>
        <dbReference type="Proteomes" id="UP000184330"/>
    </source>
</evidence>
<feature type="region of interest" description="Disordered" evidence="14">
    <location>
        <begin position="444"/>
        <end position="502"/>
    </location>
</feature>
<evidence type="ECO:0000256" key="9">
    <source>
        <dbReference type="ARBA" id="ARBA00022833"/>
    </source>
</evidence>
<evidence type="ECO:0000256" key="6">
    <source>
        <dbReference type="ARBA" id="ARBA00022723"/>
    </source>
</evidence>
<dbReference type="PROSITE" id="PS50006">
    <property type="entry name" value="FHA_DOMAIN"/>
    <property type="match status" value="1"/>
</dbReference>
<dbReference type="Proteomes" id="UP000184330">
    <property type="component" value="Unassembled WGS sequence"/>
</dbReference>
<keyword evidence="6" id="KW-0479">Metal-binding</keyword>
<evidence type="ECO:0000259" key="15">
    <source>
        <dbReference type="PROSITE" id="PS50006"/>
    </source>
</evidence>
<dbReference type="InterPro" id="IPR001841">
    <property type="entry name" value="Znf_RING"/>
</dbReference>
<dbReference type="GO" id="GO:0000921">
    <property type="term" value="P:septin ring assembly"/>
    <property type="evidence" value="ECO:0007669"/>
    <property type="project" value="UniProtKB-ARBA"/>
</dbReference>
<dbReference type="FunFam" id="2.60.200.20:FF:000030">
    <property type="entry name" value="FHA domain-containing protein"/>
    <property type="match status" value="1"/>
</dbReference>
<dbReference type="FunFam" id="3.30.40.10:FF:000426">
    <property type="entry name" value="DMA1p Ubiquitin-protein ligase (E3)"/>
    <property type="match status" value="1"/>
</dbReference>
<dbReference type="GO" id="GO:0008270">
    <property type="term" value="F:zinc ion binding"/>
    <property type="evidence" value="ECO:0007669"/>
    <property type="project" value="UniProtKB-KW"/>
</dbReference>
<protein>
    <recommendedName>
        <fullName evidence="3">RING-type E3 ubiquitin transferase</fullName>
        <ecNumber evidence="3">2.3.2.27</ecNumber>
    </recommendedName>
    <alternativeName>
        <fullName evidence="12">Checkpoint forkhead associated with RING domains-containing protein 1</fullName>
    </alternativeName>
</protein>
<dbReference type="GO" id="GO:0000151">
    <property type="term" value="C:ubiquitin ligase complex"/>
    <property type="evidence" value="ECO:0007669"/>
    <property type="project" value="TreeGrafter"/>
</dbReference>
<dbReference type="AlphaFoldDB" id="A0A1L7WWP8"/>
<evidence type="ECO:0000256" key="7">
    <source>
        <dbReference type="ARBA" id="ARBA00022771"/>
    </source>
</evidence>
<dbReference type="GO" id="GO:0006511">
    <property type="term" value="P:ubiquitin-dependent protein catabolic process"/>
    <property type="evidence" value="ECO:0007669"/>
    <property type="project" value="TreeGrafter"/>
</dbReference>
<comment type="similarity">
    <text evidence="11">Belongs to the DMA1 family.</text>
</comment>
<keyword evidence="8" id="KW-0833">Ubl conjugation pathway</keyword>
<organism evidence="17 18">
    <name type="scientific">Phialocephala subalpina</name>
    <dbReference type="NCBI Taxonomy" id="576137"/>
    <lineage>
        <taxon>Eukaryota</taxon>
        <taxon>Fungi</taxon>
        <taxon>Dikarya</taxon>
        <taxon>Ascomycota</taxon>
        <taxon>Pezizomycotina</taxon>
        <taxon>Leotiomycetes</taxon>
        <taxon>Helotiales</taxon>
        <taxon>Mollisiaceae</taxon>
        <taxon>Phialocephala</taxon>
        <taxon>Phialocephala fortinii species complex</taxon>
    </lineage>
</organism>
<dbReference type="Pfam" id="PF00498">
    <property type="entry name" value="FHA"/>
    <property type="match status" value="1"/>
</dbReference>